<sequence length="276" mass="31921">MSVYDYVDGIWRMLDEMALSDPSGYHKFVSERIKLKPSLPSKPRCRGFQKCTSHGTSPLILWKCLYGGCRGNGIRCNASVGLQYRFPRDRPNIIKQSLEVDQLVALIILYLQHEKSIPTQEGDVIHERKNLPKFATEWSNQPHGGDDLMLESLSYKKSLTDFAIYSPIETKDGIWAPPLAFQSHAENRNRLIEEIKPQPCWQLNQTRKVPNTYECTIQLPPGTRMEDCELDISPRRKDIGIYAFRVDIYKRVKGGYNTETNQKRDTQCFTDGLFRW</sequence>
<protein>
    <submittedName>
        <fullName evidence="1">PIH1 domain-containing protein</fullName>
    </submittedName>
</protein>
<accession>A0A0R3W5W8</accession>
<evidence type="ECO:0000313" key="1">
    <source>
        <dbReference type="WBParaSite" id="TASK_0000554701-mRNA-1"/>
    </source>
</evidence>
<dbReference type="WBParaSite" id="TASK_0000554701-mRNA-1">
    <property type="protein sequence ID" value="TASK_0000554701-mRNA-1"/>
    <property type="gene ID" value="TASK_0000554701"/>
</dbReference>
<dbReference type="AlphaFoldDB" id="A0A0R3W5W8"/>
<proteinExistence type="predicted"/>
<dbReference type="STRING" id="60517.A0A0R3W5W8"/>
<name>A0A0R3W5W8_TAEAS</name>
<organism evidence="1">
    <name type="scientific">Taenia asiatica</name>
    <name type="common">Asian tapeworm</name>
    <dbReference type="NCBI Taxonomy" id="60517"/>
    <lineage>
        <taxon>Eukaryota</taxon>
        <taxon>Metazoa</taxon>
        <taxon>Spiralia</taxon>
        <taxon>Lophotrochozoa</taxon>
        <taxon>Platyhelminthes</taxon>
        <taxon>Cestoda</taxon>
        <taxon>Eucestoda</taxon>
        <taxon>Cyclophyllidea</taxon>
        <taxon>Taeniidae</taxon>
        <taxon>Taenia</taxon>
    </lineage>
</organism>
<reference evidence="1" key="1">
    <citation type="submission" date="2017-02" db="UniProtKB">
        <authorList>
            <consortium name="WormBaseParasite"/>
        </authorList>
    </citation>
    <scope>IDENTIFICATION</scope>
</reference>